<name>A0ABP8FAH9_9BACT</name>
<comment type="caution">
    <text evidence="1">The sequence shown here is derived from an EMBL/GenBank/DDBJ whole genome shotgun (WGS) entry which is preliminary data.</text>
</comment>
<accession>A0ABP8FAH9</accession>
<evidence type="ECO:0000313" key="1">
    <source>
        <dbReference type="EMBL" id="GAA4299005.1"/>
    </source>
</evidence>
<dbReference type="Proteomes" id="UP001501844">
    <property type="component" value="Unassembled WGS sequence"/>
</dbReference>
<dbReference type="EMBL" id="BAABGX010000001">
    <property type="protein sequence ID" value="GAA4299005.1"/>
    <property type="molecule type" value="Genomic_DNA"/>
</dbReference>
<dbReference type="RefSeq" id="WP_345162537.1">
    <property type="nucleotide sequence ID" value="NZ_BAABGX010000001.1"/>
</dbReference>
<protein>
    <submittedName>
        <fullName evidence="1">Uncharacterized protein</fullName>
    </submittedName>
</protein>
<gene>
    <name evidence="1" type="ORF">GCM10023183_07770</name>
</gene>
<sequence length="145" mass="16589">MKADIKKKEFDQAEEKLADLMFFGLDYGIENLHADSAGTLIPIVVTEKEGERDLKRFVTERMEEGLKKGEQFLMNEKEARYGIVIYDGYLTVDGNKVDAVLVKGFDRQDEVGYIIGQRYSRKKDNTELEVIGNPAFIGNEEQMLK</sequence>
<reference evidence="2" key="1">
    <citation type="journal article" date="2019" name="Int. J. Syst. Evol. Microbiol.">
        <title>The Global Catalogue of Microorganisms (GCM) 10K type strain sequencing project: providing services to taxonomists for standard genome sequencing and annotation.</title>
        <authorList>
            <consortium name="The Broad Institute Genomics Platform"/>
            <consortium name="The Broad Institute Genome Sequencing Center for Infectious Disease"/>
            <person name="Wu L."/>
            <person name="Ma J."/>
        </authorList>
    </citation>
    <scope>NUCLEOTIDE SEQUENCE [LARGE SCALE GENOMIC DNA]</scope>
    <source>
        <strain evidence="2">JCM 17917</strain>
    </source>
</reference>
<keyword evidence="2" id="KW-1185">Reference proteome</keyword>
<evidence type="ECO:0000313" key="2">
    <source>
        <dbReference type="Proteomes" id="UP001501844"/>
    </source>
</evidence>
<proteinExistence type="predicted"/>
<organism evidence="1 2">
    <name type="scientific">Nibribacter koreensis</name>
    <dbReference type="NCBI Taxonomy" id="1084519"/>
    <lineage>
        <taxon>Bacteria</taxon>
        <taxon>Pseudomonadati</taxon>
        <taxon>Bacteroidota</taxon>
        <taxon>Cytophagia</taxon>
        <taxon>Cytophagales</taxon>
        <taxon>Hymenobacteraceae</taxon>
        <taxon>Nibribacter</taxon>
    </lineage>
</organism>